<dbReference type="AlphaFoldDB" id="A0A926CYG3"/>
<keyword evidence="1" id="KW-0067">ATP-binding</keyword>
<keyword evidence="2" id="KW-1185">Reference proteome</keyword>
<name>A0A926CYG3_9FIRM</name>
<comment type="caution">
    <text evidence="1">The sequence shown here is derived from an EMBL/GenBank/DDBJ whole genome shotgun (WGS) entry which is preliminary data.</text>
</comment>
<protein>
    <submittedName>
        <fullName evidence="1">ATP-binding protein</fullName>
    </submittedName>
</protein>
<organism evidence="1 2">
    <name type="scientific">Luoshenia tenuis</name>
    <dbReference type="NCBI Taxonomy" id="2763654"/>
    <lineage>
        <taxon>Bacteria</taxon>
        <taxon>Bacillati</taxon>
        <taxon>Bacillota</taxon>
        <taxon>Clostridia</taxon>
        <taxon>Christensenellales</taxon>
        <taxon>Christensenellaceae</taxon>
        <taxon>Luoshenia</taxon>
    </lineage>
</organism>
<dbReference type="Pfam" id="PF13671">
    <property type="entry name" value="AAA_33"/>
    <property type="match status" value="1"/>
</dbReference>
<dbReference type="RefSeq" id="WP_249284092.1">
    <property type="nucleotide sequence ID" value="NZ_JACRSO010000001.1"/>
</dbReference>
<evidence type="ECO:0000313" key="2">
    <source>
        <dbReference type="Proteomes" id="UP000654279"/>
    </source>
</evidence>
<dbReference type="InterPro" id="IPR027417">
    <property type="entry name" value="P-loop_NTPase"/>
</dbReference>
<dbReference type="EMBL" id="JACRSO010000001">
    <property type="protein sequence ID" value="MBC8528031.1"/>
    <property type="molecule type" value="Genomic_DNA"/>
</dbReference>
<sequence length="155" mass="17677">MAVLHLMVGLPCSGKTTYARGLAATANALLLTPDAWYLKLFDDDAGHPDHDRKHSQIEAIMLDVARQALMLGCNVILDFGFWAVQEREALRQMALSLGAQCRLHYMDVPIDELYRRLDERNRLQPEGTFYIPTTEMNAYIRVFQPPTPEELARFL</sequence>
<dbReference type="Gene3D" id="3.40.50.300">
    <property type="entry name" value="P-loop containing nucleotide triphosphate hydrolases"/>
    <property type="match status" value="1"/>
</dbReference>
<evidence type="ECO:0000313" key="1">
    <source>
        <dbReference type="EMBL" id="MBC8528031.1"/>
    </source>
</evidence>
<dbReference type="Proteomes" id="UP000654279">
    <property type="component" value="Unassembled WGS sequence"/>
</dbReference>
<dbReference type="SUPFAM" id="SSF52540">
    <property type="entry name" value="P-loop containing nucleoside triphosphate hydrolases"/>
    <property type="match status" value="1"/>
</dbReference>
<dbReference type="GO" id="GO:0005524">
    <property type="term" value="F:ATP binding"/>
    <property type="evidence" value="ECO:0007669"/>
    <property type="project" value="UniProtKB-KW"/>
</dbReference>
<reference evidence="1" key="1">
    <citation type="submission" date="2020-08" db="EMBL/GenBank/DDBJ databases">
        <title>Genome public.</title>
        <authorList>
            <person name="Liu C."/>
            <person name="Sun Q."/>
        </authorList>
    </citation>
    <scope>NUCLEOTIDE SEQUENCE</scope>
    <source>
        <strain evidence="1">NSJ-44</strain>
    </source>
</reference>
<accession>A0A926CYG3</accession>
<dbReference type="InterPro" id="IPR017101">
    <property type="entry name" value="P-loop_ATP/GTP-bd_All4644_prd"/>
</dbReference>
<dbReference type="PIRSF" id="PIRSF037081">
    <property type="entry name" value="P-loop_All4644_prd"/>
    <property type="match status" value="1"/>
</dbReference>
<keyword evidence="1" id="KW-0547">Nucleotide-binding</keyword>
<gene>
    <name evidence="1" type="ORF">H8699_01080</name>
</gene>
<proteinExistence type="predicted"/>